<dbReference type="AlphaFoldDB" id="A0AAV7IN26"/>
<feature type="region of interest" description="Disordered" evidence="1">
    <location>
        <begin position="90"/>
        <end position="121"/>
    </location>
</feature>
<dbReference type="EMBL" id="JAHXZJ010001119">
    <property type="protein sequence ID" value="KAH0553956.1"/>
    <property type="molecule type" value="Genomic_DNA"/>
</dbReference>
<keyword evidence="3" id="KW-1185">Reference proteome</keyword>
<evidence type="ECO:0008006" key="4">
    <source>
        <dbReference type="Google" id="ProtNLM"/>
    </source>
</evidence>
<accession>A0AAV7IN26</accession>
<gene>
    <name evidence="2" type="ORF">KQX54_006385</name>
</gene>
<protein>
    <recommendedName>
        <fullName evidence="4">Secreted protein</fullName>
    </recommendedName>
</protein>
<feature type="compositionally biased region" description="Basic and acidic residues" evidence="1">
    <location>
        <begin position="90"/>
        <end position="101"/>
    </location>
</feature>
<sequence length="143" mass="16501">MKLEIIGIILVSCTQILSEHRDFYGPYNPFGHQRHRHQNWDEDRMTKEVRVAQGRLRGFVVQPKTSPRMQLVDVFLGKWMRKRRVEKCIQSDKAHEKRARESAPILGQRAPGALQAPDLPPSGEVEKPLVVLVGNGWEVEREI</sequence>
<name>A0AAV7IN26_COTGL</name>
<reference evidence="2 3" key="1">
    <citation type="journal article" date="2021" name="J. Hered.">
        <title>A chromosome-level genome assembly of the parasitoid wasp, Cotesia glomerata (Hymenoptera: Braconidae).</title>
        <authorList>
            <person name="Pinto B.J."/>
            <person name="Weis J.J."/>
            <person name="Gamble T."/>
            <person name="Ode P.J."/>
            <person name="Paul R."/>
            <person name="Zaspel J.M."/>
        </authorList>
    </citation>
    <scope>NUCLEOTIDE SEQUENCE [LARGE SCALE GENOMIC DNA]</scope>
    <source>
        <strain evidence="2">CgM1</strain>
    </source>
</reference>
<dbReference type="Proteomes" id="UP000826195">
    <property type="component" value="Unassembled WGS sequence"/>
</dbReference>
<proteinExistence type="predicted"/>
<evidence type="ECO:0000256" key="1">
    <source>
        <dbReference type="SAM" id="MobiDB-lite"/>
    </source>
</evidence>
<organism evidence="2 3">
    <name type="scientific">Cotesia glomerata</name>
    <name type="common">Lepidopteran parasitic wasp</name>
    <name type="synonym">Apanteles glomeratus</name>
    <dbReference type="NCBI Taxonomy" id="32391"/>
    <lineage>
        <taxon>Eukaryota</taxon>
        <taxon>Metazoa</taxon>
        <taxon>Ecdysozoa</taxon>
        <taxon>Arthropoda</taxon>
        <taxon>Hexapoda</taxon>
        <taxon>Insecta</taxon>
        <taxon>Pterygota</taxon>
        <taxon>Neoptera</taxon>
        <taxon>Endopterygota</taxon>
        <taxon>Hymenoptera</taxon>
        <taxon>Apocrita</taxon>
        <taxon>Ichneumonoidea</taxon>
        <taxon>Braconidae</taxon>
        <taxon>Microgastrinae</taxon>
        <taxon>Cotesia</taxon>
    </lineage>
</organism>
<evidence type="ECO:0000313" key="2">
    <source>
        <dbReference type="EMBL" id="KAH0553956.1"/>
    </source>
</evidence>
<comment type="caution">
    <text evidence="2">The sequence shown here is derived from an EMBL/GenBank/DDBJ whole genome shotgun (WGS) entry which is preliminary data.</text>
</comment>
<evidence type="ECO:0000313" key="3">
    <source>
        <dbReference type="Proteomes" id="UP000826195"/>
    </source>
</evidence>